<dbReference type="HAMAP" id="MF_01678">
    <property type="entry name" value="Salvage_MtnA"/>
    <property type="match status" value="1"/>
</dbReference>
<dbReference type="InterPro" id="IPR037171">
    <property type="entry name" value="NagB/RpiA_transferase-like"/>
</dbReference>
<evidence type="ECO:0000256" key="2">
    <source>
        <dbReference type="HAMAP-Rule" id="MF_01678"/>
    </source>
</evidence>
<feature type="binding site" evidence="2">
    <location>
        <begin position="52"/>
        <end position="54"/>
    </location>
    <ligand>
        <name>substrate</name>
    </ligand>
</feature>
<reference evidence="3" key="1">
    <citation type="submission" date="2009-01" db="EMBL/GenBank/DDBJ databases">
        <title>Complete sequence of Anaeromyxobacter dehalogenans 2CP-1.</title>
        <authorList>
            <consortium name="US DOE Joint Genome Institute"/>
            <person name="Lucas S."/>
            <person name="Copeland A."/>
            <person name="Lapidus A."/>
            <person name="Glavina del Rio T."/>
            <person name="Dalin E."/>
            <person name="Tice H."/>
            <person name="Bruce D."/>
            <person name="Goodwin L."/>
            <person name="Pitluck S."/>
            <person name="Saunders E."/>
            <person name="Brettin T."/>
            <person name="Detter J.C."/>
            <person name="Han C."/>
            <person name="Larimer F."/>
            <person name="Land M."/>
            <person name="Hauser L."/>
            <person name="Kyrpides N."/>
            <person name="Ovchinnikova G."/>
            <person name="Beliaev A.S."/>
            <person name="Richardson P."/>
        </authorList>
    </citation>
    <scope>NUCLEOTIDE SEQUENCE</scope>
    <source>
        <strain evidence="3">2CP-1</strain>
    </source>
</reference>
<keyword evidence="1 2" id="KW-0413">Isomerase</keyword>
<dbReference type="NCBIfam" id="TIGR00512">
    <property type="entry name" value="salvage_mtnA"/>
    <property type="match status" value="1"/>
</dbReference>
<dbReference type="InterPro" id="IPR000649">
    <property type="entry name" value="IF-2B-related"/>
</dbReference>
<feature type="binding site" evidence="2">
    <location>
        <position position="188"/>
    </location>
    <ligand>
        <name>substrate</name>
    </ligand>
</feature>
<feature type="active site" description="Proton donor" evidence="2">
    <location>
        <position position="229"/>
    </location>
</feature>
<dbReference type="EC" id="5.3.1.23" evidence="2"/>
<dbReference type="AlphaFoldDB" id="B8JBP8"/>
<comment type="similarity">
    <text evidence="2">Belongs to the EIF-2B alpha/beta/delta subunits family. MtnA subfamily.</text>
</comment>
<comment type="function">
    <text evidence="2">Catalyzes the interconversion of methylthioribose-1-phosphate (MTR-1-P) into methylthioribulose-1-phosphate (MTRu-1-P).</text>
</comment>
<dbReference type="PANTHER" id="PTHR43475:SF1">
    <property type="entry name" value="METHYLTHIORIBOSE-1-PHOSPHATE ISOMERASE"/>
    <property type="match status" value="1"/>
</dbReference>
<evidence type="ECO:0000313" key="3">
    <source>
        <dbReference type="EMBL" id="ACL67656.1"/>
    </source>
</evidence>
<comment type="pathway">
    <text evidence="2">Amino-acid biosynthesis; L-methionine biosynthesis via salvage pathway; L-methionine from S-methyl-5-thio-alpha-D-ribose 1-phosphate: step 1/6.</text>
</comment>
<feature type="binding site" evidence="2">
    <location>
        <begin position="239"/>
        <end position="240"/>
    </location>
    <ligand>
        <name>substrate</name>
    </ligand>
</feature>
<dbReference type="InterPro" id="IPR027363">
    <property type="entry name" value="M1Pi_N"/>
</dbReference>
<comment type="catalytic activity">
    <reaction evidence="2">
        <text>5-(methylsulfanyl)-alpha-D-ribose 1-phosphate = 5-(methylsulfanyl)-D-ribulose 1-phosphate</text>
        <dbReference type="Rhea" id="RHEA:19989"/>
        <dbReference type="ChEBI" id="CHEBI:58533"/>
        <dbReference type="ChEBI" id="CHEBI:58548"/>
        <dbReference type="EC" id="5.3.1.23"/>
    </reaction>
</comment>
<feature type="binding site" evidence="2">
    <location>
        <position position="89"/>
    </location>
    <ligand>
        <name>substrate</name>
    </ligand>
</feature>
<dbReference type="KEGG" id="acp:A2cp1_4339"/>
<dbReference type="RefSeq" id="WP_015935351.1">
    <property type="nucleotide sequence ID" value="NC_011891.1"/>
</dbReference>
<protein>
    <recommendedName>
        <fullName evidence="2">Methylthioribose-1-phosphate isomerase</fullName>
        <shortName evidence="2">M1Pi</shortName>
        <shortName evidence="2">MTR-1-P isomerase</shortName>
        <ecNumber evidence="2">5.3.1.23</ecNumber>
    </recommendedName>
    <alternativeName>
        <fullName evidence="2">S-methyl-5-thioribose-1-phosphate isomerase</fullName>
    </alternativeName>
</protein>
<keyword evidence="2" id="KW-0486">Methionine biosynthesis</keyword>
<dbReference type="HOGENOM" id="CLU_016218_1_2_7"/>
<dbReference type="PANTHER" id="PTHR43475">
    <property type="entry name" value="METHYLTHIORIBOSE-1-PHOSPHATE ISOMERASE"/>
    <property type="match status" value="1"/>
</dbReference>
<sequence>MTVREPLRPVLYDDARDLVRLLDQKALPAEERWLELSTADAVAAAIKDLTVRGAPAIGVAAAYALAVEARRGAGPERLRAAADLLARARPTAVNLAWAVRRMSARLGAPAADVLAEAHAIRDEDEAACRRIGALGAPLVPARARVLTHCNAGALATAGYGTALGVVRAAVESGNAISVFADETRPFLQGARLTAWELHRDGIPVTLLTDGMAGWLMARGEIGCVVVGADRIAANGDVANKIGTYALAVLAAHHRLPFYVAAPWSTVDLATPTGADIPIEERGADEVVMLAGQRIAPVGVPARYPAFDVTPAALVTAIVTERGVVRAPHAAGLAALASTR</sequence>
<dbReference type="GO" id="GO:0046523">
    <property type="term" value="F:S-methyl-5-thioribose-1-phosphate isomerase activity"/>
    <property type="evidence" value="ECO:0007669"/>
    <property type="project" value="UniProtKB-UniRule"/>
</dbReference>
<dbReference type="GO" id="GO:0003743">
    <property type="term" value="F:translation initiation factor activity"/>
    <property type="evidence" value="ECO:0007669"/>
    <property type="project" value="UniProtKB-KW"/>
</dbReference>
<dbReference type="NCBIfam" id="NF004326">
    <property type="entry name" value="PRK05720.1"/>
    <property type="match status" value="1"/>
</dbReference>
<dbReference type="Proteomes" id="UP000007089">
    <property type="component" value="Chromosome"/>
</dbReference>
<dbReference type="Gene3D" id="1.20.120.420">
    <property type="entry name" value="translation initiation factor eif-2b, domain 1"/>
    <property type="match status" value="1"/>
</dbReference>
<dbReference type="FunFam" id="1.20.120.420:FF:000003">
    <property type="entry name" value="Methylthioribose-1-phosphate isomerase"/>
    <property type="match status" value="1"/>
</dbReference>
<dbReference type="SUPFAM" id="SSF100950">
    <property type="entry name" value="NagB/RpiA/CoA transferase-like"/>
    <property type="match status" value="1"/>
</dbReference>
<keyword evidence="4" id="KW-1185">Reference proteome</keyword>
<dbReference type="GO" id="GO:0019509">
    <property type="term" value="P:L-methionine salvage from methylthioadenosine"/>
    <property type="evidence" value="ECO:0007669"/>
    <property type="project" value="UniProtKB-UniRule"/>
</dbReference>
<keyword evidence="3" id="KW-0648">Protein biosynthesis</keyword>
<dbReference type="InterPro" id="IPR042529">
    <property type="entry name" value="IF_2B-like_C"/>
</dbReference>
<keyword evidence="3" id="KW-0396">Initiation factor</keyword>
<dbReference type="NCBIfam" id="TIGR00524">
    <property type="entry name" value="eIF-2B_rel"/>
    <property type="match status" value="1"/>
</dbReference>
<dbReference type="EMBL" id="CP001359">
    <property type="protein sequence ID" value="ACL67656.1"/>
    <property type="molecule type" value="Genomic_DNA"/>
</dbReference>
<name>B8JBP8_ANAD2</name>
<keyword evidence="2" id="KW-0028">Amino-acid biosynthesis</keyword>
<gene>
    <name evidence="2" type="primary">mtnA</name>
    <name evidence="3" type="ordered locus">A2cp1_4339</name>
</gene>
<organism evidence="3 4">
    <name type="scientific">Anaeromyxobacter dehalogenans (strain ATCC BAA-258 / DSM 21875 / 2CP-1)</name>
    <dbReference type="NCBI Taxonomy" id="455488"/>
    <lineage>
        <taxon>Bacteria</taxon>
        <taxon>Pseudomonadati</taxon>
        <taxon>Myxococcota</taxon>
        <taxon>Myxococcia</taxon>
        <taxon>Myxococcales</taxon>
        <taxon>Cystobacterineae</taxon>
        <taxon>Anaeromyxobacteraceae</taxon>
        <taxon>Anaeromyxobacter</taxon>
    </lineage>
</organism>
<dbReference type="InterPro" id="IPR011559">
    <property type="entry name" value="Initiation_fac_2B_a/b/d"/>
</dbReference>
<dbReference type="Pfam" id="PF01008">
    <property type="entry name" value="IF-2B"/>
    <property type="match status" value="1"/>
</dbReference>
<dbReference type="FunFam" id="3.40.50.10470:FF:000006">
    <property type="entry name" value="Methylthioribose-1-phosphate isomerase"/>
    <property type="match status" value="1"/>
</dbReference>
<evidence type="ECO:0000256" key="1">
    <source>
        <dbReference type="ARBA" id="ARBA00023235"/>
    </source>
</evidence>
<evidence type="ECO:0000313" key="4">
    <source>
        <dbReference type="Proteomes" id="UP000007089"/>
    </source>
</evidence>
<proteinExistence type="inferred from homology"/>
<accession>B8JBP8</accession>
<dbReference type="InterPro" id="IPR005251">
    <property type="entry name" value="IF-M1Pi"/>
</dbReference>
<dbReference type="Gene3D" id="3.40.50.10470">
    <property type="entry name" value="Translation initiation factor eif-2b, domain 2"/>
    <property type="match status" value="1"/>
</dbReference>
<dbReference type="UniPathway" id="UPA00904">
    <property type="reaction ID" value="UER00874"/>
</dbReference>
<feature type="site" description="Transition state stabilizer" evidence="2">
    <location>
        <position position="149"/>
    </location>
</feature>